<dbReference type="Proteomes" id="UP001364617">
    <property type="component" value="Unassembled WGS sequence"/>
</dbReference>
<dbReference type="EMBL" id="JAYKXH010000025">
    <property type="protein sequence ID" value="KAK7121179.1"/>
    <property type="molecule type" value="Genomic_DNA"/>
</dbReference>
<evidence type="ECO:0008006" key="4">
    <source>
        <dbReference type="Google" id="ProtNLM"/>
    </source>
</evidence>
<dbReference type="Gene3D" id="3.80.10.10">
    <property type="entry name" value="Ribonuclease Inhibitor"/>
    <property type="match status" value="1"/>
</dbReference>
<keyword evidence="3" id="KW-1185">Reference proteome</keyword>
<dbReference type="InterPro" id="IPR032675">
    <property type="entry name" value="LRR_dom_sf"/>
</dbReference>
<dbReference type="InterPro" id="IPR001611">
    <property type="entry name" value="Leu-rich_rpt"/>
</dbReference>
<feature type="compositionally biased region" description="Polar residues" evidence="1">
    <location>
        <begin position="506"/>
        <end position="526"/>
    </location>
</feature>
<feature type="compositionally biased region" description="Basic and acidic residues" evidence="1">
    <location>
        <begin position="538"/>
        <end position="553"/>
    </location>
</feature>
<feature type="compositionally biased region" description="Polar residues" evidence="1">
    <location>
        <begin position="557"/>
        <end position="575"/>
    </location>
</feature>
<gene>
    <name evidence="2" type="ORF">R3I93_022312</name>
</gene>
<dbReference type="AlphaFoldDB" id="A0AAN9C442"/>
<feature type="region of interest" description="Disordered" evidence="1">
    <location>
        <begin position="411"/>
        <end position="595"/>
    </location>
</feature>
<evidence type="ECO:0000256" key="1">
    <source>
        <dbReference type="SAM" id="MobiDB-lite"/>
    </source>
</evidence>
<evidence type="ECO:0000313" key="3">
    <source>
        <dbReference type="Proteomes" id="UP001364617"/>
    </source>
</evidence>
<proteinExistence type="predicted"/>
<feature type="region of interest" description="Disordered" evidence="1">
    <location>
        <begin position="292"/>
        <end position="311"/>
    </location>
</feature>
<sequence length="595" mass="65867">MLTHRIITLFRLNRAGKQMLQMSSEASPKKRAEFISNPKPPADPYLSDLMMEQLCLSPEKLKTLSGSENLQEVKSLEMCVDTRQDTLDNFGIYLPNLTQLKMNNSLISSVRDLGTSLSLLQVLWLSRCGLTDLEGLPALASLKELYVAYNSISDLTPVSMLEHLELLDLEGNDVGDLAQLMYLGCCGKLRTLSLEGNPVCTCPSPGTSEVLDYSYRSAVREMIPQLSYLDDVPAEEDKPQCCGTSQQDWTLLKESIKDGSVNDGLENTNTDREERCVSVCGVRPASAQPLDLRVSSRPGSARPLTSCSGPRPGSPGFDIAILNHEASDLTKGAGSALCGNPLQVVRVRRQKTKLSSPRLCSYVPEHTHDYEESSSEDRSDVFAELRSWRIEHNKHLLAVADRQPQVMRIQHSDDECDEDEGSHSHSFSSDDITKDRTVCRDTSSPDSSFQSPSPESPEVLRLTSSSGCSMSPSPPLSAAAPPAGRRITQIRTRRLRPHYADISKPRPSQETIMTVSSQTVSPQISHTPHRPSAGPRAQRSEDTRNHQHTDIQHKPITLSNTFKLLTPRRPQTASAALQRLPERNLLSARRNTHLE</sequence>
<feature type="compositionally biased region" description="Low complexity" evidence="1">
    <location>
        <begin position="444"/>
        <end position="457"/>
    </location>
</feature>
<dbReference type="PANTHER" id="PTHR22708:SF0">
    <property type="entry name" value="LEUCINE-RICH REPEAT-CONTAINING PROTEIN 56"/>
    <property type="match status" value="1"/>
</dbReference>
<reference evidence="2 3" key="1">
    <citation type="submission" date="2024-02" db="EMBL/GenBank/DDBJ databases">
        <title>Chromosome-level genome assembly of the Eurasian Minnow (Phoxinus phoxinus).</title>
        <authorList>
            <person name="Oriowo T.O."/>
            <person name="Martin S."/>
            <person name="Stange M."/>
            <person name="Chrysostomakis Y."/>
            <person name="Brown T."/>
            <person name="Winkler S."/>
            <person name="Kukowka S."/>
            <person name="Myers E.W."/>
            <person name="Bohne A."/>
        </authorList>
    </citation>
    <scope>NUCLEOTIDE SEQUENCE [LARGE SCALE GENOMIC DNA]</scope>
    <source>
        <strain evidence="2">ZFMK-TIS-60720</strain>
        <tissue evidence="2">Whole Organism</tissue>
    </source>
</reference>
<accession>A0AAN9C442</accession>
<dbReference type="SUPFAM" id="SSF52058">
    <property type="entry name" value="L domain-like"/>
    <property type="match status" value="1"/>
</dbReference>
<name>A0AAN9C442_9TELE</name>
<dbReference type="InterPro" id="IPR040091">
    <property type="entry name" value="LRRC56"/>
</dbReference>
<dbReference type="PROSITE" id="PS51450">
    <property type="entry name" value="LRR"/>
    <property type="match status" value="2"/>
</dbReference>
<evidence type="ECO:0000313" key="2">
    <source>
        <dbReference type="EMBL" id="KAK7121179.1"/>
    </source>
</evidence>
<comment type="caution">
    <text evidence="2">The sequence shown here is derived from an EMBL/GenBank/DDBJ whole genome shotgun (WGS) entry which is preliminary data.</text>
</comment>
<protein>
    <recommendedName>
        <fullName evidence="4">Leucine rich repeat containing 56</fullName>
    </recommendedName>
</protein>
<dbReference type="PANTHER" id="PTHR22708">
    <property type="entry name" value="LEUCINE-RICH REPEAT-CONTAINING PROTEIN 56"/>
    <property type="match status" value="1"/>
</dbReference>
<feature type="compositionally biased region" description="Low complexity" evidence="1">
    <location>
        <begin position="464"/>
        <end position="490"/>
    </location>
</feature>
<organism evidence="2 3">
    <name type="scientific">Phoxinus phoxinus</name>
    <name type="common">Eurasian minnow</name>
    <dbReference type="NCBI Taxonomy" id="58324"/>
    <lineage>
        <taxon>Eukaryota</taxon>
        <taxon>Metazoa</taxon>
        <taxon>Chordata</taxon>
        <taxon>Craniata</taxon>
        <taxon>Vertebrata</taxon>
        <taxon>Euteleostomi</taxon>
        <taxon>Actinopterygii</taxon>
        <taxon>Neopterygii</taxon>
        <taxon>Teleostei</taxon>
        <taxon>Ostariophysi</taxon>
        <taxon>Cypriniformes</taxon>
        <taxon>Leuciscidae</taxon>
        <taxon>Phoxininae</taxon>
        <taxon>Phoxinus</taxon>
    </lineage>
</organism>